<gene>
    <name evidence="9" type="ORF">OKA104_LOCUS8767</name>
</gene>
<evidence type="ECO:0000256" key="3">
    <source>
        <dbReference type="ARBA" id="ARBA00022723"/>
    </source>
</evidence>
<dbReference type="InterPro" id="IPR018497">
    <property type="entry name" value="Peptidase_M13_C"/>
</dbReference>
<dbReference type="SUPFAM" id="SSF55486">
    <property type="entry name" value="Metalloproteases ('zincins'), catalytic domain"/>
    <property type="match status" value="1"/>
</dbReference>
<keyword evidence="6" id="KW-0482">Metalloprotease</keyword>
<dbReference type="InterPro" id="IPR024079">
    <property type="entry name" value="MetalloPept_cat_dom_sf"/>
</dbReference>
<dbReference type="PANTHER" id="PTHR11733:SF208">
    <property type="entry name" value="PEPTIDASE M13 C-TERMINAL DOMAIN-CONTAINING PROTEIN"/>
    <property type="match status" value="1"/>
</dbReference>
<evidence type="ECO:0000256" key="6">
    <source>
        <dbReference type="ARBA" id="ARBA00023049"/>
    </source>
</evidence>
<dbReference type="AlphaFoldDB" id="A0A818QX07"/>
<dbReference type="GO" id="GO:0005886">
    <property type="term" value="C:plasma membrane"/>
    <property type="evidence" value="ECO:0007669"/>
    <property type="project" value="TreeGrafter"/>
</dbReference>
<keyword evidence="4" id="KW-0378">Hydrolase</keyword>
<dbReference type="PRINTS" id="PR00786">
    <property type="entry name" value="NEPRILYSIN"/>
</dbReference>
<dbReference type="EMBL" id="CAJOAY010000360">
    <property type="protein sequence ID" value="CAF3643120.1"/>
    <property type="molecule type" value="Genomic_DNA"/>
</dbReference>
<dbReference type="Pfam" id="PF01431">
    <property type="entry name" value="Peptidase_M13"/>
    <property type="match status" value="1"/>
</dbReference>
<dbReference type="Pfam" id="PF05649">
    <property type="entry name" value="Peptidase_M13_N"/>
    <property type="match status" value="1"/>
</dbReference>
<evidence type="ECO:0000313" key="9">
    <source>
        <dbReference type="EMBL" id="CAF3643120.1"/>
    </source>
</evidence>
<dbReference type="InterPro" id="IPR042089">
    <property type="entry name" value="Peptidase_M13_dom_2"/>
</dbReference>
<feature type="domain" description="Peptidase M13 C-terminal" evidence="7">
    <location>
        <begin position="586"/>
        <end position="786"/>
    </location>
</feature>
<dbReference type="GO" id="GO:0046872">
    <property type="term" value="F:metal ion binding"/>
    <property type="evidence" value="ECO:0007669"/>
    <property type="project" value="UniProtKB-KW"/>
</dbReference>
<dbReference type="CDD" id="cd08662">
    <property type="entry name" value="M13"/>
    <property type="match status" value="1"/>
</dbReference>
<evidence type="ECO:0000256" key="2">
    <source>
        <dbReference type="ARBA" id="ARBA00022670"/>
    </source>
</evidence>
<dbReference type="Proteomes" id="UP000663881">
    <property type="component" value="Unassembled WGS sequence"/>
</dbReference>
<protein>
    <submittedName>
        <fullName evidence="9">Uncharacterized protein</fullName>
    </submittedName>
</protein>
<feature type="domain" description="Peptidase M13 N-terminal" evidence="8">
    <location>
        <begin position="133"/>
        <end position="519"/>
    </location>
</feature>
<accession>A0A818QX07</accession>
<organism evidence="9 10">
    <name type="scientific">Adineta steineri</name>
    <dbReference type="NCBI Taxonomy" id="433720"/>
    <lineage>
        <taxon>Eukaryota</taxon>
        <taxon>Metazoa</taxon>
        <taxon>Spiralia</taxon>
        <taxon>Gnathifera</taxon>
        <taxon>Rotifera</taxon>
        <taxon>Eurotatoria</taxon>
        <taxon>Bdelloidea</taxon>
        <taxon>Adinetida</taxon>
        <taxon>Adinetidae</taxon>
        <taxon>Adineta</taxon>
    </lineage>
</organism>
<dbReference type="Gene3D" id="3.40.390.10">
    <property type="entry name" value="Collagenase (Catalytic Domain)"/>
    <property type="match status" value="1"/>
</dbReference>
<dbReference type="InterPro" id="IPR008753">
    <property type="entry name" value="Peptidase_M13_N"/>
</dbReference>
<comment type="cofactor">
    <cofactor evidence="1">
        <name>Zn(2+)</name>
        <dbReference type="ChEBI" id="CHEBI:29105"/>
    </cofactor>
</comment>
<evidence type="ECO:0000256" key="1">
    <source>
        <dbReference type="ARBA" id="ARBA00001947"/>
    </source>
</evidence>
<dbReference type="PANTHER" id="PTHR11733">
    <property type="entry name" value="ZINC METALLOPROTEASE FAMILY M13 NEPRILYSIN-RELATED"/>
    <property type="match status" value="1"/>
</dbReference>
<evidence type="ECO:0000259" key="8">
    <source>
        <dbReference type="Pfam" id="PF05649"/>
    </source>
</evidence>
<evidence type="ECO:0000256" key="4">
    <source>
        <dbReference type="ARBA" id="ARBA00022801"/>
    </source>
</evidence>
<comment type="caution">
    <text evidence="9">The sequence shown here is derived from an EMBL/GenBank/DDBJ whole genome shotgun (WGS) entry which is preliminary data.</text>
</comment>
<keyword evidence="3" id="KW-0479">Metal-binding</keyword>
<reference evidence="9" key="1">
    <citation type="submission" date="2021-02" db="EMBL/GenBank/DDBJ databases">
        <authorList>
            <person name="Nowell W R."/>
        </authorList>
    </citation>
    <scope>NUCLEOTIDE SEQUENCE</scope>
</reference>
<dbReference type="InterPro" id="IPR000718">
    <property type="entry name" value="Peptidase_M13"/>
</dbReference>
<dbReference type="GO" id="GO:0004222">
    <property type="term" value="F:metalloendopeptidase activity"/>
    <property type="evidence" value="ECO:0007669"/>
    <property type="project" value="InterPro"/>
</dbReference>
<sequence>MLTVFGENQRTTPVLFFKGKGHVSADGRQQYLKGVHVILSPKAVINVPSMNIFITKWWKMVVVSIIPKGCTQYLQVLDTSVFSVFKNHYQAAFDEYIDRYRSCIKDTNDVCLSPYCIKAANYLLESIDETIDPCEDFYQFACGTWLKNTRIPPENGKHRSISRLTIRLENALADFFSTSPLNDIVESKAIINARRLYASCMDENAIEIEDINVILSLVKREFGGWPVLEGLTWNESTFDLSRLTLKLNRYNNFILYTIKSVADDKNSSVRSIQVDLSNRRENLMHFLKGTEVYRAYYEFFNNLTRALTNDTSTIDDDILALKSFELEIMQNMYKHDKLSFKDIVRTTVGNLSHTMNSDFTNQLRRLYLFGNVSLVDTDIVTVYAPKVLLDIMSIIDQQSPRTIQNYMIWRFMMNRALNMPKRFRNIVQQYNYVFYDTTGTQRRPIICANYVNKMMGLAVSKIYINKYFDKDIRKEITEMSDNIQNVFIKMINQTVWMDSKSKSATIEKVRVMKEKIGYPDYLENDDVMKLEKDYADYNFNSSFMSNVLSLLQLHSKQDLRILRDPVDSKDWIGILPTVINAANGRSLNEIVFPAAFLHTPMFDKDAPRYLNYGGVGFVVGHEITHGFDSKGLEHDMNGNKIPWWTNATIAAFDERKKCIIEQYNNYMLNQINLRLNGERTQNENIADNAGLKQAFFAYQQWTRTHKKLEKKLPGLTKYSTEQMFFLNFGHTLCEKMTKQSAYSYIMTDVHSPSQFRVFGSTSNFVEFDRVFDCKPGQGNSRVDKCSVW</sequence>
<evidence type="ECO:0000256" key="5">
    <source>
        <dbReference type="ARBA" id="ARBA00022833"/>
    </source>
</evidence>
<keyword evidence="5" id="KW-0862">Zinc</keyword>
<evidence type="ECO:0000313" key="10">
    <source>
        <dbReference type="Proteomes" id="UP000663881"/>
    </source>
</evidence>
<dbReference type="GO" id="GO:0016485">
    <property type="term" value="P:protein processing"/>
    <property type="evidence" value="ECO:0007669"/>
    <property type="project" value="TreeGrafter"/>
</dbReference>
<dbReference type="PROSITE" id="PS51885">
    <property type="entry name" value="NEPRILYSIN"/>
    <property type="match status" value="1"/>
</dbReference>
<name>A0A818QX07_9BILA</name>
<keyword evidence="2" id="KW-0645">Protease</keyword>
<proteinExistence type="predicted"/>
<dbReference type="Gene3D" id="1.10.1380.10">
    <property type="entry name" value="Neutral endopeptidase , domain2"/>
    <property type="match status" value="1"/>
</dbReference>
<evidence type="ECO:0000259" key="7">
    <source>
        <dbReference type="Pfam" id="PF01431"/>
    </source>
</evidence>